<name>A0A921KVZ4_9STAP</name>
<proteinExistence type="predicted"/>
<accession>A0A921KVZ4</accession>
<protein>
    <submittedName>
        <fullName evidence="1">Phage tail protein</fullName>
    </submittedName>
</protein>
<organism evidence="1 2">
    <name type="scientific">Staphylococcus kloosii</name>
    <dbReference type="NCBI Taxonomy" id="29384"/>
    <lineage>
        <taxon>Bacteria</taxon>
        <taxon>Bacillati</taxon>
        <taxon>Bacillota</taxon>
        <taxon>Bacilli</taxon>
        <taxon>Bacillales</taxon>
        <taxon>Staphylococcaceae</taxon>
        <taxon>Staphylococcus</taxon>
    </lineage>
</organism>
<evidence type="ECO:0000313" key="1">
    <source>
        <dbReference type="EMBL" id="HJF68182.1"/>
    </source>
</evidence>
<dbReference type="AlphaFoldDB" id="A0A921KVZ4"/>
<evidence type="ECO:0000313" key="2">
    <source>
        <dbReference type="Proteomes" id="UP000706163"/>
    </source>
</evidence>
<gene>
    <name evidence="1" type="ORF">K8V85_07715</name>
</gene>
<reference evidence="1" key="1">
    <citation type="journal article" date="2021" name="PeerJ">
        <title>Extensive microbial diversity within the chicken gut microbiome revealed by metagenomics and culture.</title>
        <authorList>
            <person name="Gilroy R."/>
            <person name="Ravi A."/>
            <person name="Getino M."/>
            <person name="Pursley I."/>
            <person name="Horton D.L."/>
            <person name="Alikhan N.F."/>
            <person name="Baker D."/>
            <person name="Gharbi K."/>
            <person name="Hall N."/>
            <person name="Watson M."/>
            <person name="Adriaenssens E.M."/>
            <person name="Foster-Nyarko E."/>
            <person name="Jarju S."/>
            <person name="Secka A."/>
            <person name="Antonio M."/>
            <person name="Oren A."/>
            <person name="Chaudhuri R.R."/>
            <person name="La Ragione R."/>
            <person name="Hildebrand F."/>
            <person name="Pallen M.J."/>
        </authorList>
    </citation>
    <scope>NUCLEOTIDE SEQUENCE</scope>
    <source>
        <strain evidence="1">CHK149-3286</strain>
    </source>
</reference>
<dbReference type="Proteomes" id="UP000706163">
    <property type="component" value="Unassembled WGS sequence"/>
</dbReference>
<sequence>FYNQENILYISNSVIDIISVSKDSLDYVKTAFNDYIDTYY</sequence>
<dbReference type="EMBL" id="DYVT01000087">
    <property type="protein sequence ID" value="HJF68182.1"/>
    <property type="molecule type" value="Genomic_DNA"/>
</dbReference>
<reference evidence="1" key="2">
    <citation type="submission" date="2021-09" db="EMBL/GenBank/DDBJ databases">
        <authorList>
            <person name="Gilroy R."/>
        </authorList>
    </citation>
    <scope>NUCLEOTIDE SEQUENCE</scope>
    <source>
        <strain evidence="1">CHK149-3286</strain>
    </source>
</reference>
<feature type="non-terminal residue" evidence="1">
    <location>
        <position position="1"/>
    </location>
</feature>
<comment type="caution">
    <text evidence="1">The sequence shown here is derived from an EMBL/GenBank/DDBJ whole genome shotgun (WGS) entry which is preliminary data.</text>
</comment>